<evidence type="ECO:0000256" key="5">
    <source>
        <dbReference type="SAM" id="SignalP"/>
    </source>
</evidence>
<keyword evidence="2" id="KW-0201">Cytochrome c-type biogenesis</keyword>
<evidence type="ECO:0000259" key="6">
    <source>
        <dbReference type="PROSITE" id="PS51352"/>
    </source>
</evidence>
<dbReference type="Pfam" id="PF00578">
    <property type="entry name" value="AhpC-TSA"/>
    <property type="match status" value="1"/>
</dbReference>
<dbReference type="AlphaFoldDB" id="A0A1I0S8E3"/>
<evidence type="ECO:0000256" key="2">
    <source>
        <dbReference type="ARBA" id="ARBA00022748"/>
    </source>
</evidence>
<dbReference type="GO" id="GO:0016209">
    <property type="term" value="F:antioxidant activity"/>
    <property type="evidence" value="ECO:0007669"/>
    <property type="project" value="InterPro"/>
</dbReference>
<keyword evidence="4" id="KW-0676">Redox-active center</keyword>
<name>A0A1I0S8E3_9BACT</name>
<dbReference type="GO" id="GO:0030313">
    <property type="term" value="C:cell envelope"/>
    <property type="evidence" value="ECO:0007669"/>
    <property type="project" value="UniProtKB-SubCell"/>
</dbReference>
<feature type="domain" description="Thioredoxin" evidence="6">
    <location>
        <begin position="236"/>
        <end position="376"/>
    </location>
</feature>
<feature type="chain" id="PRO_5011766909" evidence="5">
    <location>
        <begin position="21"/>
        <end position="376"/>
    </location>
</feature>
<sequence length="376" mass="41804">MKKIVTIQVCLLAMLGSAQAQQFTIDGSLGKRAEGAKIMLNYPKDNQYQLDSAIVKDGKFRITGTITEPATAYISIAKTTGDAHTGEEGNVDANEVFLEPVVIKIKSSDGTLKKASVKGGAGQSELLLLKKQLRPYEARLEPISDSMMHYFLEKDDASVEKFRKLSRPIYDDITKEKRAFIAAHPDSYLSLSLLKESSFIIDVETFEPLMNGLSARMKNTITAKSMAARLEVAKKTAVGMQALDFTQPDSTGTAVTLSSFRGKYVLVDFWASWCGPCREENPYLVKVYQEYGGKDFQIIGISLDSQKAPWLKAIAEDGLKWLHLSDLKGPRNEVAKQYDVRAVPQNFLIDPNGVIIAKNLRANQLEEKLKEVFKHQ</sequence>
<protein>
    <submittedName>
        <fullName evidence="7">Peroxiredoxin</fullName>
    </submittedName>
</protein>
<dbReference type="GO" id="GO:0016491">
    <property type="term" value="F:oxidoreductase activity"/>
    <property type="evidence" value="ECO:0007669"/>
    <property type="project" value="InterPro"/>
</dbReference>
<dbReference type="Pfam" id="PF14289">
    <property type="entry name" value="DUF4369"/>
    <property type="match status" value="1"/>
</dbReference>
<dbReference type="InterPro" id="IPR017937">
    <property type="entry name" value="Thioredoxin_CS"/>
</dbReference>
<evidence type="ECO:0000256" key="1">
    <source>
        <dbReference type="ARBA" id="ARBA00004196"/>
    </source>
</evidence>
<dbReference type="PANTHER" id="PTHR42852:SF6">
    <property type="entry name" value="THIOL:DISULFIDE INTERCHANGE PROTEIN DSBE"/>
    <property type="match status" value="1"/>
</dbReference>
<dbReference type="InterPro" id="IPR036249">
    <property type="entry name" value="Thioredoxin-like_sf"/>
</dbReference>
<dbReference type="InterPro" id="IPR050553">
    <property type="entry name" value="Thioredoxin_ResA/DsbE_sf"/>
</dbReference>
<dbReference type="PANTHER" id="PTHR42852">
    <property type="entry name" value="THIOL:DISULFIDE INTERCHANGE PROTEIN DSBE"/>
    <property type="match status" value="1"/>
</dbReference>
<organism evidence="7 8">
    <name type="scientific">Chitinophaga arvensicola</name>
    <dbReference type="NCBI Taxonomy" id="29529"/>
    <lineage>
        <taxon>Bacteria</taxon>
        <taxon>Pseudomonadati</taxon>
        <taxon>Bacteroidota</taxon>
        <taxon>Chitinophagia</taxon>
        <taxon>Chitinophagales</taxon>
        <taxon>Chitinophagaceae</taxon>
        <taxon>Chitinophaga</taxon>
    </lineage>
</organism>
<proteinExistence type="predicted"/>
<reference evidence="8" key="1">
    <citation type="submission" date="2016-10" db="EMBL/GenBank/DDBJ databases">
        <authorList>
            <person name="Varghese N."/>
            <person name="Submissions S."/>
        </authorList>
    </citation>
    <scope>NUCLEOTIDE SEQUENCE [LARGE SCALE GENOMIC DNA]</scope>
    <source>
        <strain evidence="8">DSM 3695</strain>
    </source>
</reference>
<dbReference type="SUPFAM" id="SSF52833">
    <property type="entry name" value="Thioredoxin-like"/>
    <property type="match status" value="1"/>
</dbReference>
<evidence type="ECO:0000313" key="7">
    <source>
        <dbReference type="EMBL" id="SEW52280.1"/>
    </source>
</evidence>
<dbReference type="Gene3D" id="3.40.30.10">
    <property type="entry name" value="Glutaredoxin"/>
    <property type="match status" value="1"/>
</dbReference>
<evidence type="ECO:0000256" key="4">
    <source>
        <dbReference type="ARBA" id="ARBA00023284"/>
    </source>
</evidence>
<dbReference type="RefSeq" id="WP_089898673.1">
    <property type="nucleotide sequence ID" value="NZ_FOJG01000002.1"/>
</dbReference>
<gene>
    <name evidence="7" type="ORF">SAMN04488122_4751</name>
</gene>
<comment type="subcellular location">
    <subcellularLocation>
        <location evidence="1">Cell envelope</location>
    </subcellularLocation>
</comment>
<accession>A0A1I0S8E3</accession>
<evidence type="ECO:0000256" key="3">
    <source>
        <dbReference type="ARBA" id="ARBA00023157"/>
    </source>
</evidence>
<keyword evidence="8" id="KW-1185">Reference proteome</keyword>
<dbReference type="GO" id="GO:0017004">
    <property type="term" value="P:cytochrome complex assembly"/>
    <property type="evidence" value="ECO:0007669"/>
    <property type="project" value="UniProtKB-KW"/>
</dbReference>
<evidence type="ECO:0000313" key="8">
    <source>
        <dbReference type="Proteomes" id="UP000199310"/>
    </source>
</evidence>
<dbReference type="Proteomes" id="UP000199310">
    <property type="component" value="Unassembled WGS sequence"/>
</dbReference>
<keyword evidence="3" id="KW-1015">Disulfide bond</keyword>
<dbReference type="PROSITE" id="PS51352">
    <property type="entry name" value="THIOREDOXIN_2"/>
    <property type="match status" value="1"/>
</dbReference>
<dbReference type="CDD" id="cd02966">
    <property type="entry name" value="TlpA_like_family"/>
    <property type="match status" value="1"/>
</dbReference>
<dbReference type="InterPro" id="IPR013766">
    <property type="entry name" value="Thioredoxin_domain"/>
</dbReference>
<dbReference type="OrthoDB" id="750178at2"/>
<dbReference type="EMBL" id="FOJG01000002">
    <property type="protein sequence ID" value="SEW52280.1"/>
    <property type="molecule type" value="Genomic_DNA"/>
</dbReference>
<feature type="signal peptide" evidence="5">
    <location>
        <begin position="1"/>
        <end position="20"/>
    </location>
</feature>
<keyword evidence="5" id="KW-0732">Signal</keyword>
<dbReference type="InterPro" id="IPR025380">
    <property type="entry name" value="DUF4369"/>
</dbReference>
<dbReference type="PROSITE" id="PS00194">
    <property type="entry name" value="THIOREDOXIN_1"/>
    <property type="match status" value="1"/>
</dbReference>
<dbReference type="STRING" id="29529.SAMN04488122_4751"/>
<dbReference type="InterPro" id="IPR000866">
    <property type="entry name" value="AhpC/TSA"/>
</dbReference>